<evidence type="ECO:0000313" key="3">
    <source>
        <dbReference type="Proteomes" id="UP000505325"/>
    </source>
</evidence>
<gene>
    <name evidence="2" type="ORF">PMPD1_2179</name>
</gene>
<keyword evidence="1" id="KW-0732">Signal</keyword>
<dbReference type="EMBL" id="CP054212">
    <property type="protein sequence ID" value="QKJ87124.1"/>
    <property type="molecule type" value="Genomic_DNA"/>
</dbReference>
<dbReference type="KEGG" id="pmak:PMPD1_2179"/>
<accession>A0A6M8UC39</accession>
<organism evidence="2 3">
    <name type="scientific">Paramixta manurensis</name>
    <dbReference type="NCBI Taxonomy" id="2740817"/>
    <lineage>
        <taxon>Bacteria</taxon>
        <taxon>Pseudomonadati</taxon>
        <taxon>Pseudomonadota</taxon>
        <taxon>Gammaproteobacteria</taxon>
        <taxon>Enterobacterales</taxon>
        <taxon>Erwiniaceae</taxon>
        <taxon>Paramixta</taxon>
    </lineage>
</organism>
<keyword evidence="3" id="KW-1185">Reference proteome</keyword>
<dbReference type="Proteomes" id="UP000505325">
    <property type="component" value="Chromosome"/>
</dbReference>
<proteinExistence type="predicted"/>
<sequence length="67" mass="6567">MMKRFVLTTFIAGLLCASPLYAIADATGNGVGNSGPSTGNGVGNSGNGGISGPACDLLCKLNGTCCR</sequence>
<feature type="chain" id="PRO_5026810213" evidence="1">
    <location>
        <begin position="23"/>
        <end position="67"/>
    </location>
</feature>
<dbReference type="RefSeq" id="WP_173634090.1">
    <property type="nucleotide sequence ID" value="NZ_CP054212.1"/>
</dbReference>
<reference evidence="2 3" key="1">
    <citation type="submission" date="2020-06" db="EMBL/GenBank/DDBJ databases">
        <title>Genome sequence of Paramixta manurensis strain PD-1.</title>
        <authorList>
            <person name="Lee C.W."/>
            <person name="Kim J."/>
        </authorList>
    </citation>
    <scope>NUCLEOTIDE SEQUENCE [LARGE SCALE GENOMIC DNA]</scope>
    <source>
        <strain evidence="2 3">PD-1</strain>
    </source>
</reference>
<protein>
    <submittedName>
        <fullName evidence="2">Uncharacterized protein</fullName>
    </submittedName>
</protein>
<name>A0A6M8UC39_9GAMM</name>
<feature type="signal peptide" evidence="1">
    <location>
        <begin position="1"/>
        <end position="22"/>
    </location>
</feature>
<dbReference type="AlphaFoldDB" id="A0A6M8UC39"/>
<evidence type="ECO:0000256" key="1">
    <source>
        <dbReference type="SAM" id="SignalP"/>
    </source>
</evidence>
<evidence type="ECO:0000313" key="2">
    <source>
        <dbReference type="EMBL" id="QKJ87124.1"/>
    </source>
</evidence>